<name>A0A9N9HK36_FUNMO</name>
<feature type="non-terminal residue" evidence="1">
    <location>
        <position position="164"/>
    </location>
</feature>
<sequence length="164" mass="18507">DIRLRGIIEDTQSIDLNQDLLNQGSPVVLLDNLIDVNISDSGDYHETECLYHSSNRSIKPELLKIIQYNSFINQISSYIQGKQYLSACLPLIVPKETTDVEELAGIDSESFSGVFLNSKNTNTNLLKEILDLLVEYYCNTYDRNFAVLSDIYVTSPNAIPVLLR</sequence>
<comment type="caution">
    <text evidence="1">The sequence shown here is derived from an EMBL/GenBank/DDBJ whole genome shotgun (WGS) entry which is preliminary data.</text>
</comment>
<dbReference type="EMBL" id="CAJVPP010008366">
    <property type="protein sequence ID" value="CAG8696432.1"/>
    <property type="molecule type" value="Genomic_DNA"/>
</dbReference>
<feature type="non-terminal residue" evidence="1">
    <location>
        <position position="1"/>
    </location>
</feature>
<dbReference type="AlphaFoldDB" id="A0A9N9HK36"/>
<protein>
    <submittedName>
        <fullName evidence="1">377_t:CDS:1</fullName>
    </submittedName>
</protein>
<dbReference type="Proteomes" id="UP000789375">
    <property type="component" value="Unassembled WGS sequence"/>
</dbReference>
<proteinExistence type="predicted"/>
<accession>A0A9N9HK36</accession>
<organism evidence="1 2">
    <name type="scientific">Funneliformis mosseae</name>
    <name type="common">Endomycorrhizal fungus</name>
    <name type="synonym">Glomus mosseae</name>
    <dbReference type="NCBI Taxonomy" id="27381"/>
    <lineage>
        <taxon>Eukaryota</taxon>
        <taxon>Fungi</taxon>
        <taxon>Fungi incertae sedis</taxon>
        <taxon>Mucoromycota</taxon>
        <taxon>Glomeromycotina</taxon>
        <taxon>Glomeromycetes</taxon>
        <taxon>Glomerales</taxon>
        <taxon>Glomeraceae</taxon>
        <taxon>Funneliformis</taxon>
    </lineage>
</organism>
<gene>
    <name evidence="1" type="ORF">FMOSSE_LOCUS13607</name>
</gene>
<keyword evidence="2" id="KW-1185">Reference proteome</keyword>
<reference evidence="1" key="1">
    <citation type="submission" date="2021-06" db="EMBL/GenBank/DDBJ databases">
        <authorList>
            <person name="Kallberg Y."/>
            <person name="Tangrot J."/>
            <person name="Rosling A."/>
        </authorList>
    </citation>
    <scope>NUCLEOTIDE SEQUENCE</scope>
    <source>
        <strain evidence="1">87-6 pot B 2015</strain>
    </source>
</reference>
<evidence type="ECO:0000313" key="2">
    <source>
        <dbReference type="Proteomes" id="UP000789375"/>
    </source>
</evidence>
<evidence type="ECO:0000313" key="1">
    <source>
        <dbReference type="EMBL" id="CAG8696432.1"/>
    </source>
</evidence>